<organism evidence="1 2">
    <name type="scientific">Mycena chlorophos</name>
    <name type="common">Agaric fungus</name>
    <name type="synonym">Agaricus chlorophos</name>
    <dbReference type="NCBI Taxonomy" id="658473"/>
    <lineage>
        <taxon>Eukaryota</taxon>
        <taxon>Fungi</taxon>
        <taxon>Dikarya</taxon>
        <taxon>Basidiomycota</taxon>
        <taxon>Agaricomycotina</taxon>
        <taxon>Agaricomycetes</taxon>
        <taxon>Agaricomycetidae</taxon>
        <taxon>Agaricales</taxon>
        <taxon>Marasmiineae</taxon>
        <taxon>Mycenaceae</taxon>
        <taxon>Mycena</taxon>
    </lineage>
</organism>
<dbReference type="EMBL" id="DF840004">
    <property type="protein sequence ID" value="GAT44675.1"/>
    <property type="molecule type" value="Genomic_DNA"/>
</dbReference>
<dbReference type="Proteomes" id="UP000815677">
    <property type="component" value="Unassembled WGS sequence"/>
</dbReference>
<accession>A0ABQ0L0I4</accession>
<name>A0ABQ0L0I4_MYCCL</name>
<protein>
    <submittedName>
        <fullName evidence="1">Uncharacterized protein</fullName>
    </submittedName>
</protein>
<gene>
    <name evidence="1" type="ORF">MCHLO_02290</name>
</gene>
<reference evidence="1" key="1">
    <citation type="submission" date="2014-09" db="EMBL/GenBank/DDBJ databases">
        <title>Genome sequence of the luminous mushroom Mycena chlorophos for searching fungal bioluminescence genes.</title>
        <authorList>
            <person name="Tanaka Y."/>
            <person name="Kasuga D."/>
            <person name="Oba Y."/>
            <person name="Hase S."/>
            <person name="Sato K."/>
            <person name="Oba Y."/>
            <person name="Sakakibara Y."/>
        </authorList>
    </citation>
    <scope>NUCLEOTIDE SEQUENCE</scope>
</reference>
<evidence type="ECO:0000313" key="1">
    <source>
        <dbReference type="EMBL" id="GAT44675.1"/>
    </source>
</evidence>
<sequence>MLQGGFKLAEPRTLARGLLTRLAGERARRCWRRVKWAVVAGSSSAETSFARGRTQQSADGRSLGYRQSRRKALAVLSSGSVGVVDVEDTTTSGRRPLLADDLTLSNLPYTLRLDARFLHARPRRRPSTMPPTNCPLEPSLGRRLSRMPVKTALRNVLPDESPRLRLPVRQRQR</sequence>
<evidence type="ECO:0000313" key="2">
    <source>
        <dbReference type="Proteomes" id="UP000815677"/>
    </source>
</evidence>
<keyword evidence="2" id="KW-1185">Reference proteome</keyword>
<proteinExistence type="predicted"/>